<reference evidence="2 3" key="1">
    <citation type="submission" date="2021-03" db="EMBL/GenBank/DDBJ databases">
        <title>Complete genome of Parasphingorhabdus_sp.JHSY0214.</title>
        <authorList>
            <person name="Yoo J.H."/>
            <person name="Bae J.W."/>
        </authorList>
    </citation>
    <scope>NUCLEOTIDE SEQUENCE [LARGE SCALE GENOMIC DNA]</scope>
    <source>
        <strain evidence="2 3">JHSY0214</strain>
    </source>
</reference>
<dbReference type="Pfam" id="PF14534">
    <property type="entry name" value="DUF4440"/>
    <property type="match status" value="1"/>
</dbReference>
<dbReference type="EMBL" id="CP071794">
    <property type="protein sequence ID" value="QTD55827.1"/>
    <property type="molecule type" value="Genomic_DNA"/>
</dbReference>
<evidence type="ECO:0000259" key="1">
    <source>
        <dbReference type="Pfam" id="PF14534"/>
    </source>
</evidence>
<keyword evidence="3" id="KW-1185">Reference proteome</keyword>
<organism evidence="2 3">
    <name type="scientific">Parasphingorhabdus cellanae</name>
    <dbReference type="NCBI Taxonomy" id="2806553"/>
    <lineage>
        <taxon>Bacteria</taxon>
        <taxon>Pseudomonadati</taxon>
        <taxon>Pseudomonadota</taxon>
        <taxon>Alphaproteobacteria</taxon>
        <taxon>Sphingomonadales</taxon>
        <taxon>Sphingomonadaceae</taxon>
        <taxon>Parasphingorhabdus</taxon>
    </lineage>
</organism>
<feature type="domain" description="DUF4440" evidence="1">
    <location>
        <begin position="20"/>
        <end position="122"/>
    </location>
</feature>
<accession>A0ABX7T6T4</accession>
<proteinExistence type="predicted"/>
<dbReference type="InterPro" id="IPR027843">
    <property type="entry name" value="DUF4440"/>
</dbReference>
<dbReference type="SUPFAM" id="SSF54427">
    <property type="entry name" value="NTF2-like"/>
    <property type="match status" value="1"/>
</dbReference>
<evidence type="ECO:0000313" key="3">
    <source>
        <dbReference type="Proteomes" id="UP000663923"/>
    </source>
</evidence>
<dbReference type="Proteomes" id="UP000663923">
    <property type="component" value="Chromosome"/>
</dbReference>
<gene>
    <name evidence="2" type="ORF">J4G78_16815</name>
</gene>
<name>A0ABX7T6T4_9SPHN</name>
<protein>
    <submittedName>
        <fullName evidence="2">Nuclear transport factor 2 family protein</fullName>
    </submittedName>
</protein>
<evidence type="ECO:0000313" key="2">
    <source>
        <dbReference type="EMBL" id="QTD55827.1"/>
    </source>
</evidence>
<dbReference type="RefSeq" id="WP_207987651.1">
    <property type="nucleotide sequence ID" value="NZ_CP071794.1"/>
</dbReference>
<sequence length="136" mass="15290">MDKADTSASLKIVRETRKLSNAAIAKHRAKDACEYLTDEALIITSGATVISGREPMMEAFQSLFKRPGFVTLIRTPLQVVDGDNLLAETGFWSSQWQQPAPLISVTGSYTARWYEFGNDWRVQTEHFIPLKRELVG</sequence>
<dbReference type="InterPro" id="IPR032710">
    <property type="entry name" value="NTF2-like_dom_sf"/>
</dbReference>
<dbReference type="Gene3D" id="3.10.450.50">
    <property type="match status" value="1"/>
</dbReference>